<accession>B6QFG6</accession>
<sequence length="102" mass="11498">MATPGGTPNQAKKPHTKTPAKTPAKQKVKKANAPKTPGSRKGFGNHGWKHEIMAMSLEDLPRIIRDYDTTERAEHQHDLIASCLKRILRDLKLNSNHEPREE</sequence>
<dbReference type="Proteomes" id="UP000001294">
    <property type="component" value="Unassembled WGS sequence"/>
</dbReference>
<dbReference type="AlphaFoldDB" id="B6QFG6"/>
<evidence type="ECO:0000256" key="1">
    <source>
        <dbReference type="SAM" id="MobiDB-lite"/>
    </source>
</evidence>
<feature type="compositionally biased region" description="Basic residues" evidence="1">
    <location>
        <begin position="12"/>
        <end position="32"/>
    </location>
</feature>
<proteinExistence type="predicted"/>
<dbReference type="VEuPathDB" id="FungiDB:PMAA_082070"/>
<keyword evidence="3" id="KW-1185">Reference proteome</keyword>
<name>B6QFG6_TALMQ</name>
<protein>
    <submittedName>
        <fullName evidence="2">Uncharacterized protein</fullName>
    </submittedName>
</protein>
<reference evidence="3" key="1">
    <citation type="journal article" date="2015" name="Genome Announc.">
        <title>Genome sequence of the AIDS-associated pathogen Penicillium marneffei (ATCC18224) and its near taxonomic relative Talaromyces stipitatus (ATCC10500).</title>
        <authorList>
            <person name="Nierman W.C."/>
            <person name="Fedorova-Abrams N.D."/>
            <person name="Andrianopoulos A."/>
        </authorList>
    </citation>
    <scope>NUCLEOTIDE SEQUENCE [LARGE SCALE GENOMIC DNA]</scope>
    <source>
        <strain evidence="3">ATCC 18224 / CBS 334.59 / QM 7333</strain>
    </source>
</reference>
<gene>
    <name evidence="2" type="ORF">PMAA_082070</name>
</gene>
<dbReference type="HOGENOM" id="CLU_2278400_0_0_1"/>
<evidence type="ECO:0000313" key="2">
    <source>
        <dbReference type="EMBL" id="EEA24201.1"/>
    </source>
</evidence>
<feature type="region of interest" description="Disordered" evidence="1">
    <location>
        <begin position="1"/>
        <end position="47"/>
    </location>
</feature>
<dbReference type="EMBL" id="DS995901">
    <property type="protein sequence ID" value="EEA24201.1"/>
    <property type="molecule type" value="Genomic_DNA"/>
</dbReference>
<organism evidence="2 3">
    <name type="scientific">Talaromyces marneffei (strain ATCC 18224 / CBS 334.59 / QM 7333)</name>
    <name type="common">Penicillium marneffei</name>
    <dbReference type="NCBI Taxonomy" id="441960"/>
    <lineage>
        <taxon>Eukaryota</taxon>
        <taxon>Fungi</taxon>
        <taxon>Dikarya</taxon>
        <taxon>Ascomycota</taxon>
        <taxon>Pezizomycotina</taxon>
        <taxon>Eurotiomycetes</taxon>
        <taxon>Eurotiomycetidae</taxon>
        <taxon>Eurotiales</taxon>
        <taxon>Trichocomaceae</taxon>
        <taxon>Talaromyces</taxon>
        <taxon>Talaromyces sect. Talaromyces</taxon>
    </lineage>
</organism>
<feature type="compositionally biased region" description="Polar residues" evidence="1">
    <location>
        <begin position="1"/>
        <end position="10"/>
    </location>
</feature>
<evidence type="ECO:0000313" key="3">
    <source>
        <dbReference type="Proteomes" id="UP000001294"/>
    </source>
</evidence>